<keyword evidence="7" id="KW-0540">Nuclease</keyword>
<evidence type="ECO:0000256" key="3">
    <source>
        <dbReference type="ARBA" id="ARBA00004065"/>
    </source>
</evidence>
<gene>
    <name evidence="13" type="ORF">CDO51_08890</name>
</gene>
<dbReference type="InterPro" id="IPR012337">
    <property type="entry name" value="RNaseH-like_sf"/>
</dbReference>
<dbReference type="RefSeq" id="WP_089023925.1">
    <property type="nucleotide sequence ID" value="NZ_NIQC01000019.1"/>
</dbReference>
<comment type="caution">
    <text evidence="13">The sequence shown here is derived from an EMBL/GenBank/DDBJ whole genome shotgun (WGS) entry which is preliminary data.</text>
</comment>
<comment type="similarity">
    <text evidence="4">Belongs to the RNase H family.</text>
</comment>
<dbReference type="Pfam" id="PF01693">
    <property type="entry name" value="Cauli_VI"/>
    <property type="match status" value="1"/>
</dbReference>
<keyword evidence="10" id="KW-0378">Hydrolase</keyword>
<evidence type="ECO:0000256" key="11">
    <source>
        <dbReference type="ARBA" id="ARBA00022842"/>
    </source>
</evidence>
<sequence>MARKKSYYAVRQGRKTGIYYSWDECKKQIDGYSNAEYKKFSSLDEAKAYLGEESKKQSNLKTSNSVLAYIDGSYCKKSKLYSYGCVILKNNTVITEFNGTGKDTDLAKMRNVAGELLGAIKAIEWAYEHNYEGITLYYDYEGIEKWAKGFWKTNKEGTKDYAKFIQKYLPLINIDFKKVAAHSGDYYNDKADELAKQAITNYLGDNNSKKQDKISIIFDKVMTETESNKKTSINFNINGYSLTEQKVSKFTKEVWKSYGNKIKDIDEIKVNINTKTIHWVIKDQKGSNHEFSYSFD</sequence>
<dbReference type="PROSITE" id="PS50879">
    <property type="entry name" value="RNASE_H_1"/>
    <property type="match status" value="1"/>
</dbReference>
<dbReference type="Gene3D" id="3.40.970.10">
    <property type="entry name" value="Ribonuclease H1, N-terminal domain"/>
    <property type="match status" value="1"/>
</dbReference>
<evidence type="ECO:0000256" key="6">
    <source>
        <dbReference type="ARBA" id="ARBA00017721"/>
    </source>
</evidence>
<dbReference type="GO" id="GO:0046872">
    <property type="term" value="F:metal ion binding"/>
    <property type="evidence" value="ECO:0007669"/>
    <property type="project" value="UniProtKB-KW"/>
</dbReference>
<feature type="domain" description="RNase H type-1" evidence="12">
    <location>
        <begin position="62"/>
        <end position="200"/>
    </location>
</feature>
<dbReference type="GO" id="GO:0003676">
    <property type="term" value="F:nucleic acid binding"/>
    <property type="evidence" value="ECO:0007669"/>
    <property type="project" value="InterPro"/>
</dbReference>
<dbReference type="FunFam" id="3.40.970.10:FF:000002">
    <property type="entry name" value="Ribonuclease H"/>
    <property type="match status" value="1"/>
</dbReference>
<name>A0A226BWR8_9FIRM</name>
<evidence type="ECO:0000313" key="13">
    <source>
        <dbReference type="EMBL" id="OWZ83405.1"/>
    </source>
</evidence>
<dbReference type="InterPro" id="IPR037056">
    <property type="entry name" value="RNase_H1_N_sf"/>
</dbReference>
<dbReference type="Proteomes" id="UP000214588">
    <property type="component" value="Unassembled WGS sequence"/>
</dbReference>
<dbReference type="OrthoDB" id="9811552at2"/>
<dbReference type="EC" id="3.1.26.4" evidence="5"/>
<dbReference type="GO" id="GO:0043137">
    <property type="term" value="P:DNA replication, removal of RNA primer"/>
    <property type="evidence" value="ECO:0007669"/>
    <property type="project" value="TreeGrafter"/>
</dbReference>
<keyword evidence="14" id="KW-1185">Reference proteome</keyword>
<dbReference type="InterPro" id="IPR036397">
    <property type="entry name" value="RNaseH_sf"/>
</dbReference>
<dbReference type="InterPro" id="IPR050092">
    <property type="entry name" value="RNase_H"/>
</dbReference>
<keyword evidence="8" id="KW-0479">Metal-binding</keyword>
<keyword evidence="9" id="KW-0255">Endonuclease</keyword>
<evidence type="ECO:0000256" key="2">
    <source>
        <dbReference type="ARBA" id="ARBA00001946"/>
    </source>
</evidence>
<evidence type="ECO:0000256" key="7">
    <source>
        <dbReference type="ARBA" id="ARBA00022722"/>
    </source>
</evidence>
<dbReference type="PANTHER" id="PTHR10642">
    <property type="entry name" value="RIBONUCLEASE H1"/>
    <property type="match status" value="1"/>
</dbReference>
<reference evidence="13 14" key="1">
    <citation type="submission" date="2017-06" db="EMBL/GenBank/DDBJ databases">
        <title>Draft Genome Sequence of Natranaerobius trueperi halophilic, alkalithermophilic bacteria from soda lakes.</title>
        <authorList>
            <person name="Zhao B."/>
        </authorList>
    </citation>
    <scope>NUCLEOTIDE SEQUENCE [LARGE SCALE GENOMIC DNA]</scope>
    <source>
        <strain evidence="13 14">DSM 18760</strain>
    </source>
</reference>
<dbReference type="Gene3D" id="3.30.420.10">
    <property type="entry name" value="Ribonuclease H-like superfamily/Ribonuclease H"/>
    <property type="match status" value="1"/>
</dbReference>
<dbReference type="PANTHER" id="PTHR10642:SF26">
    <property type="entry name" value="RIBONUCLEASE H1"/>
    <property type="match status" value="1"/>
</dbReference>
<dbReference type="AlphaFoldDB" id="A0A226BWR8"/>
<proteinExistence type="inferred from homology"/>
<organism evidence="13 14">
    <name type="scientific">Natranaerobius trueperi</name>
    <dbReference type="NCBI Taxonomy" id="759412"/>
    <lineage>
        <taxon>Bacteria</taxon>
        <taxon>Bacillati</taxon>
        <taxon>Bacillota</taxon>
        <taxon>Clostridia</taxon>
        <taxon>Natranaerobiales</taxon>
        <taxon>Natranaerobiaceae</taxon>
        <taxon>Natranaerobius</taxon>
    </lineage>
</organism>
<evidence type="ECO:0000256" key="10">
    <source>
        <dbReference type="ARBA" id="ARBA00022801"/>
    </source>
</evidence>
<protein>
    <recommendedName>
        <fullName evidence="6">Ribonuclease H</fullName>
        <ecNumber evidence="5">3.1.26.4</ecNumber>
    </recommendedName>
</protein>
<dbReference type="CDD" id="cd09277">
    <property type="entry name" value="RNase_HI_bacteria_like"/>
    <property type="match status" value="1"/>
</dbReference>
<dbReference type="InterPro" id="IPR011320">
    <property type="entry name" value="RNase_H1_N"/>
</dbReference>
<dbReference type="InterPro" id="IPR002156">
    <property type="entry name" value="RNaseH_domain"/>
</dbReference>
<dbReference type="EMBL" id="NIQC01000019">
    <property type="protein sequence ID" value="OWZ83405.1"/>
    <property type="molecule type" value="Genomic_DNA"/>
</dbReference>
<evidence type="ECO:0000256" key="5">
    <source>
        <dbReference type="ARBA" id="ARBA00012180"/>
    </source>
</evidence>
<keyword evidence="11" id="KW-0460">Magnesium</keyword>
<evidence type="ECO:0000313" key="14">
    <source>
        <dbReference type="Proteomes" id="UP000214588"/>
    </source>
</evidence>
<comment type="function">
    <text evidence="3">Endonuclease that specifically degrades the RNA of RNA-DNA hybrids.</text>
</comment>
<dbReference type="GO" id="GO:0004523">
    <property type="term" value="F:RNA-DNA hybrid ribonuclease activity"/>
    <property type="evidence" value="ECO:0007669"/>
    <property type="project" value="UniProtKB-EC"/>
</dbReference>
<evidence type="ECO:0000256" key="4">
    <source>
        <dbReference type="ARBA" id="ARBA00005300"/>
    </source>
</evidence>
<dbReference type="InterPro" id="IPR009027">
    <property type="entry name" value="Ribosomal_bL9/RNase_H1_N"/>
</dbReference>
<evidence type="ECO:0000256" key="9">
    <source>
        <dbReference type="ARBA" id="ARBA00022759"/>
    </source>
</evidence>
<evidence type="ECO:0000259" key="12">
    <source>
        <dbReference type="PROSITE" id="PS50879"/>
    </source>
</evidence>
<evidence type="ECO:0000256" key="1">
    <source>
        <dbReference type="ARBA" id="ARBA00000077"/>
    </source>
</evidence>
<dbReference type="SUPFAM" id="SSF55658">
    <property type="entry name" value="L9 N-domain-like"/>
    <property type="match status" value="1"/>
</dbReference>
<comment type="catalytic activity">
    <reaction evidence="1">
        <text>Endonucleolytic cleavage to 5'-phosphomonoester.</text>
        <dbReference type="EC" id="3.1.26.4"/>
    </reaction>
</comment>
<dbReference type="SUPFAM" id="SSF53098">
    <property type="entry name" value="Ribonuclease H-like"/>
    <property type="match status" value="1"/>
</dbReference>
<accession>A0A226BWR8</accession>
<comment type="cofactor">
    <cofactor evidence="2">
        <name>Mg(2+)</name>
        <dbReference type="ChEBI" id="CHEBI:18420"/>
    </cofactor>
</comment>
<evidence type="ECO:0000256" key="8">
    <source>
        <dbReference type="ARBA" id="ARBA00022723"/>
    </source>
</evidence>
<dbReference type="Pfam" id="PF00075">
    <property type="entry name" value="RNase_H"/>
    <property type="match status" value="1"/>
</dbReference>